<gene>
    <name evidence="1" type="ORF">NTE_02058</name>
</gene>
<dbReference type="AlphaFoldDB" id="A0A075MSK9"/>
<evidence type="ECO:0000313" key="1">
    <source>
        <dbReference type="EMBL" id="AIF84115.1"/>
    </source>
</evidence>
<name>A0A075MSK9_9ARCH</name>
<proteinExistence type="predicted"/>
<dbReference type="STRING" id="1459636.NTE_02058"/>
<evidence type="ECO:0000313" key="2">
    <source>
        <dbReference type="Proteomes" id="UP000028194"/>
    </source>
</evidence>
<dbReference type="HOGENOM" id="CLU_1665406_0_0_2"/>
<dbReference type="Proteomes" id="UP000028194">
    <property type="component" value="Chromosome"/>
</dbReference>
<protein>
    <submittedName>
        <fullName evidence="1">Uncharacterized protein</fullName>
    </submittedName>
</protein>
<reference evidence="1 2" key="1">
    <citation type="journal article" date="2014" name="PLoS ONE">
        <title>Genome Sequence of Candidatus Nitrososphaera evergladensis from Group I.1b Enriched from Everglades Soil Reveals Novel Genomic Features of the Ammonia-Oxidizing Archaea.</title>
        <authorList>
            <person name="Zhalnina K.V."/>
            <person name="Dias R."/>
            <person name="Leonard M.T."/>
            <person name="Dorr de Quadros P."/>
            <person name="Camargo F.A."/>
            <person name="Drew J.C."/>
            <person name="Farmerie W.G."/>
            <person name="Daroub S.H."/>
            <person name="Triplett E.W."/>
        </authorList>
    </citation>
    <scope>NUCLEOTIDE SEQUENCE [LARGE SCALE GENOMIC DNA]</scope>
    <source>
        <strain evidence="1 2">SR1</strain>
    </source>
</reference>
<dbReference type="EMBL" id="CP007174">
    <property type="protein sequence ID" value="AIF84115.1"/>
    <property type="molecule type" value="Genomic_DNA"/>
</dbReference>
<keyword evidence="2" id="KW-1185">Reference proteome</keyword>
<sequence length="158" mass="17077">MITQLIMLVILVSTQPLNVAGAASGAPACDQSLWNHVYRPERLKVVNPCVSVTGVIKGIASELDGDLHILVKLDPRYSNLTKNNIANTIFQQGNLVVEAICRHETFLSGPKAACANFHQDLAIPPVSTHVEVVGSYVLDQGHFNWAEIHPVTSVTATN</sequence>
<accession>A0A075MSK9</accession>
<organism evidence="1 2">
    <name type="scientific">Candidatus Nitrososphaera evergladensis SR1</name>
    <dbReference type="NCBI Taxonomy" id="1459636"/>
    <lineage>
        <taxon>Archaea</taxon>
        <taxon>Nitrososphaerota</taxon>
        <taxon>Nitrososphaeria</taxon>
        <taxon>Nitrososphaerales</taxon>
        <taxon>Nitrososphaeraceae</taxon>
        <taxon>Nitrososphaera</taxon>
    </lineage>
</organism>
<dbReference type="KEGG" id="nev:NTE_02058"/>